<comment type="caution">
    <text evidence="4">The sequence shown here is derived from an EMBL/GenBank/DDBJ whole genome shotgun (WGS) entry which is preliminary data.</text>
</comment>
<evidence type="ECO:0000259" key="3">
    <source>
        <dbReference type="Pfam" id="PF03914"/>
    </source>
</evidence>
<feature type="region of interest" description="Disordered" evidence="2">
    <location>
        <begin position="242"/>
        <end position="278"/>
    </location>
</feature>
<feature type="compositionally biased region" description="Low complexity" evidence="2">
    <location>
        <begin position="799"/>
        <end position="808"/>
    </location>
</feature>
<comment type="similarity">
    <text evidence="1">Belongs to the CBF/MAK21 family.</text>
</comment>
<evidence type="ECO:0000256" key="2">
    <source>
        <dbReference type="SAM" id="MobiDB-lite"/>
    </source>
</evidence>
<dbReference type="InterPro" id="IPR040155">
    <property type="entry name" value="CEBPZ/Mak21-like"/>
</dbReference>
<evidence type="ECO:0000313" key="5">
    <source>
        <dbReference type="Proteomes" id="UP000734854"/>
    </source>
</evidence>
<feature type="compositionally biased region" description="Acidic residues" evidence="2">
    <location>
        <begin position="763"/>
        <end position="779"/>
    </location>
</feature>
<dbReference type="Proteomes" id="UP000734854">
    <property type="component" value="Unassembled WGS sequence"/>
</dbReference>
<dbReference type="GO" id="GO:0005634">
    <property type="term" value="C:nucleus"/>
    <property type="evidence" value="ECO:0007669"/>
    <property type="project" value="TreeGrafter"/>
</dbReference>
<feature type="compositionally biased region" description="Basic and acidic residues" evidence="2">
    <location>
        <begin position="242"/>
        <end position="255"/>
    </location>
</feature>
<protein>
    <recommendedName>
        <fullName evidence="3">CCAAT-binding factor domain-containing protein</fullName>
    </recommendedName>
</protein>
<dbReference type="InterPro" id="IPR016024">
    <property type="entry name" value="ARM-type_fold"/>
</dbReference>
<dbReference type="InterPro" id="IPR005612">
    <property type="entry name" value="CCAAT-binding_factor"/>
</dbReference>
<proteinExistence type="inferred from homology"/>
<dbReference type="SUPFAM" id="SSF48371">
    <property type="entry name" value="ARM repeat"/>
    <property type="match status" value="1"/>
</dbReference>
<feature type="compositionally biased region" description="Basic and acidic residues" evidence="2">
    <location>
        <begin position="859"/>
        <end position="868"/>
    </location>
</feature>
<keyword evidence="5" id="KW-1185">Reference proteome</keyword>
<feature type="compositionally biased region" description="Basic and acidic residues" evidence="2">
    <location>
        <begin position="887"/>
        <end position="900"/>
    </location>
</feature>
<accession>A0A8J5KE64</accession>
<gene>
    <name evidence="4" type="ORF">ZIOFF_066780</name>
</gene>
<dbReference type="Pfam" id="PF03914">
    <property type="entry name" value="CBF"/>
    <property type="match status" value="1"/>
</dbReference>
<feature type="compositionally biased region" description="Acidic residues" evidence="2">
    <location>
        <begin position="839"/>
        <end position="849"/>
    </location>
</feature>
<feature type="domain" description="CCAAT-binding factor" evidence="3">
    <location>
        <begin position="332"/>
        <end position="557"/>
    </location>
</feature>
<feature type="region of interest" description="Disordered" evidence="2">
    <location>
        <begin position="731"/>
        <end position="913"/>
    </location>
</feature>
<dbReference type="PANTHER" id="PTHR12048">
    <property type="entry name" value="CCAAT-BINDING FACTOR-RELATED"/>
    <property type="match status" value="1"/>
</dbReference>
<feature type="region of interest" description="Disordered" evidence="2">
    <location>
        <begin position="467"/>
        <end position="489"/>
    </location>
</feature>
<reference evidence="4 5" key="1">
    <citation type="submission" date="2020-08" db="EMBL/GenBank/DDBJ databases">
        <title>Plant Genome Project.</title>
        <authorList>
            <person name="Zhang R.-G."/>
        </authorList>
    </citation>
    <scope>NUCLEOTIDE SEQUENCE [LARGE SCALE GENOMIC DNA]</scope>
    <source>
        <tissue evidence="4">Rhizome</tissue>
    </source>
</reference>
<sequence length="913" mass="101278">MPAITRTGCGTRRSAAEEELYLFDSSWYGHDENLEKETTDFSGSSDASSSKLFCFSLVLHWNRLPMVALPVTKFTKAKAHNCLAQIVKAYSTIEISKNVAFRYERFVTALEEAIKDMLPNLKDKAMKTVFILLKSKPEQERKLLTALVNKLGDPDRKAASGALYHLSCLLSAHPNMTAVVIDEVDSLIFRPSIGLRAKYQAVNFLSQIFLSKKGDGPKVARRLIDIYFALFKVLISEAKDGKSSKNEKKSGLDAKGKRKSGKSGSLKTLKKNNDDEASESNIEMDSRLLSVLLTGVNRAFPFVASDDAESIIEDQTPVLFRLVHSKNFNVGVQALMLLYQISSKNQIVSDRFYRALYAKLLTPAAVSSSKPEMFLGLLFKAMKNDLNMKRVAAFSKRLLQVALQRPPHYACGCLFMMSELLKAKPPLWGTVLQTETVDDDIEHFNDIIEDPEDIIIEQSSKLIKSGASSVSQNNKKRQEYEDDDSEAETSLKGVSKINAVGKQQSVDNQPLNPGPGLILPAGYNPRHREPIYCNADCASWWELTILASHVHPSVATMSRTLLSGATIVYNGDPLNDLSLTSFIDKFMEKKPKPNRKTEGSWYGGSKIAPARKVGSELGFDTICVLMFSSLLYTHIQHILCCKVGILYNHAITAINVVFNLLFMQIDVNSHLIGDEILQLAEDEVAPEDVVFHRFYMNKSKSSKKKPKAKKASNNAEDVDDLLLDADSSTDDEEIDNIMGSGNLPVENADGDFDYDDLDRIAGEDDEELLGNDSDAELDPSDNRSSRENGSGDEDDNHFSDGSLDILSDGSEDSGDKLQDYGSDGSEDGGDKLQDYGSDGSDDVDADNDVDDHHHHRKGSKEIKKVAKGEKRKSHGKSRASPFASLEEYEHLLSEKDDNSKQKSLRKKRKKLSS</sequence>
<organism evidence="4 5">
    <name type="scientific">Zingiber officinale</name>
    <name type="common">Ginger</name>
    <name type="synonym">Amomum zingiber</name>
    <dbReference type="NCBI Taxonomy" id="94328"/>
    <lineage>
        <taxon>Eukaryota</taxon>
        <taxon>Viridiplantae</taxon>
        <taxon>Streptophyta</taxon>
        <taxon>Embryophyta</taxon>
        <taxon>Tracheophyta</taxon>
        <taxon>Spermatophyta</taxon>
        <taxon>Magnoliopsida</taxon>
        <taxon>Liliopsida</taxon>
        <taxon>Zingiberales</taxon>
        <taxon>Zingiberaceae</taxon>
        <taxon>Zingiber</taxon>
    </lineage>
</organism>
<dbReference type="AlphaFoldDB" id="A0A8J5KE64"/>
<evidence type="ECO:0000313" key="4">
    <source>
        <dbReference type="EMBL" id="KAG6477513.1"/>
    </source>
</evidence>
<dbReference type="PANTHER" id="PTHR12048:SF0">
    <property type="entry name" value="CCAAT_ENHANCER-BINDING PROTEIN ZETA"/>
    <property type="match status" value="1"/>
</dbReference>
<feature type="compositionally biased region" description="Basic residues" evidence="2">
    <location>
        <begin position="902"/>
        <end position="913"/>
    </location>
</feature>
<dbReference type="EMBL" id="JACMSC010000018">
    <property type="protein sequence ID" value="KAG6477513.1"/>
    <property type="molecule type" value="Genomic_DNA"/>
</dbReference>
<evidence type="ECO:0000256" key="1">
    <source>
        <dbReference type="ARBA" id="ARBA00007797"/>
    </source>
</evidence>
<name>A0A8J5KE64_ZINOF</name>